<dbReference type="AlphaFoldDB" id="A0A5N6U0I3"/>
<evidence type="ECO:0000313" key="1">
    <source>
        <dbReference type="EMBL" id="KAE8152137.1"/>
    </source>
</evidence>
<proteinExistence type="predicted"/>
<protein>
    <submittedName>
        <fullName evidence="1">Uncharacterized protein</fullName>
    </submittedName>
</protein>
<evidence type="ECO:0000313" key="2">
    <source>
        <dbReference type="Proteomes" id="UP000325780"/>
    </source>
</evidence>
<sequence length="103" mass="12182">MPVFASPQIPRLRFLLTYKRDKLQDITKNKRESLKEKNKGAHDGDAILDTELYKKTSQQDYVYKRLYGFTPFEVRKFHRVMDLHATQVAAQDRDCSAKYEQIV</sequence>
<dbReference type="Proteomes" id="UP000325780">
    <property type="component" value="Unassembled WGS sequence"/>
</dbReference>
<name>A0A5N6U0I3_ASPAV</name>
<keyword evidence="2" id="KW-1185">Reference proteome</keyword>
<gene>
    <name evidence="1" type="ORF">BDV25DRAFT_138185</name>
</gene>
<reference evidence="1 2" key="1">
    <citation type="submission" date="2019-04" db="EMBL/GenBank/DDBJ databases">
        <title>Friends and foes A comparative genomics study of 23 Aspergillus species from section Flavi.</title>
        <authorList>
            <consortium name="DOE Joint Genome Institute"/>
            <person name="Kjaerbolling I."/>
            <person name="Vesth T."/>
            <person name="Frisvad J.C."/>
            <person name="Nybo J.L."/>
            <person name="Theobald S."/>
            <person name="Kildgaard S."/>
            <person name="Isbrandt T."/>
            <person name="Kuo A."/>
            <person name="Sato A."/>
            <person name="Lyhne E.K."/>
            <person name="Kogle M.E."/>
            <person name="Wiebenga A."/>
            <person name="Kun R.S."/>
            <person name="Lubbers R.J."/>
            <person name="Makela M.R."/>
            <person name="Barry K."/>
            <person name="Chovatia M."/>
            <person name="Clum A."/>
            <person name="Daum C."/>
            <person name="Haridas S."/>
            <person name="He G."/>
            <person name="LaButti K."/>
            <person name="Lipzen A."/>
            <person name="Mondo S."/>
            <person name="Riley R."/>
            <person name="Salamov A."/>
            <person name="Simmons B.A."/>
            <person name="Magnuson J.K."/>
            <person name="Henrissat B."/>
            <person name="Mortensen U.H."/>
            <person name="Larsen T.O."/>
            <person name="Devries R.P."/>
            <person name="Grigoriev I.V."/>
            <person name="Machida M."/>
            <person name="Baker S.E."/>
            <person name="Andersen M.R."/>
        </authorList>
    </citation>
    <scope>NUCLEOTIDE SEQUENCE [LARGE SCALE GENOMIC DNA]</scope>
    <source>
        <strain evidence="1 2">IBT 18842</strain>
    </source>
</reference>
<organism evidence="1 2">
    <name type="scientific">Aspergillus avenaceus</name>
    <dbReference type="NCBI Taxonomy" id="36643"/>
    <lineage>
        <taxon>Eukaryota</taxon>
        <taxon>Fungi</taxon>
        <taxon>Dikarya</taxon>
        <taxon>Ascomycota</taxon>
        <taxon>Pezizomycotina</taxon>
        <taxon>Eurotiomycetes</taxon>
        <taxon>Eurotiomycetidae</taxon>
        <taxon>Eurotiales</taxon>
        <taxon>Aspergillaceae</taxon>
        <taxon>Aspergillus</taxon>
        <taxon>Aspergillus subgen. Circumdati</taxon>
    </lineage>
</organism>
<dbReference type="EMBL" id="ML742058">
    <property type="protein sequence ID" value="KAE8152137.1"/>
    <property type="molecule type" value="Genomic_DNA"/>
</dbReference>
<dbReference type="OrthoDB" id="5420280at2759"/>
<accession>A0A5N6U0I3</accession>